<keyword evidence="1" id="KW-0732">Signal</keyword>
<feature type="domain" description="LysM" evidence="2">
    <location>
        <begin position="138"/>
        <end position="181"/>
    </location>
</feature>
<evidence type="ECO:0000259" key="2">
    <source>
        <dbReference type="PROSITE" id="PS51782"/>
    </source>
</evidence>
<proteinExistence type="predicted"/>
<dbReference type="AlphaFoldDB" id="A0A6I6F5Q1"/>
<dbReference type="InterPro" id="IPR018392">
    <property type="entry name" value="LysM"/>
</dbReference>
<evidence type="ECO:0000313" key="4">
    <source>
        <dbReference type="Proteomes" id="UP000422764"/>
    </source>
</evidence>
<feature type="domain" description="LysM" evidence="2">
    <location>
        <begin position="78"/>
        <end position="121"/>
    </location>
</feature>
<dbReference type="Pfam" id="PF01476">
    <property type="entry name" value="LysM"/>
    <property type="match status" value="3"/>
</dbReference>
<gene>
    <name evidence="3" type="ORF">GOM49_11950</name>
</gene>
<feature type="chain" id="PRO_5026065808" evidence="1">
    <location>
        <begin position="25"/>
        <end position="340"/>
    </location>
</feature>
<dbReference type="EMBL" id="CP046522">
    <property type="protein sequence ID" value="QGU95708.1"/>
    <property type="molecule type" value="Genomic_DNA"/>
</dbReference>
<feature type="signal peptide" evidence="1">
    <location>
        <begin position="1"/>
        <end position="24"/>
    </location>
</feature>
<dbReference type="InterPro" id="IPR036779">
    <property type="entry name" value="LysM_dom_sf"/>
</dbReference>
<dbReference type="Proteomes" id="UP000422764">
    <property type="component" value="Chromosome"/>
</dbReference>
<evidence type="ECO:0000313" key="3">
    <source>
        <dbReference type="EMBL" id="QGU95708.1"/>
    </source>
</evidence>
<dbReference type="CDD" id="cd00118">
    <property type="entry name" value="LysM"/>
    <property type="match status" value="3"/>
</dbReference>
<dbReference type="PROSITE" id="PS51782">
    <property type="entry name" value="LYSM"/>
    <property type="match status" value="3"/>
</dbReference>
<dbReference type="SUPFAM" id="SSF54106">
    <property type="entry name" value="LysM domain"/>
    <property type="match status" value="3"/>
</dbReference>
<feature type="domain" description="LysM" evidence="2">
    <location>
        <begin position="28"/>
        <end position="72"/>
    </location>
</feature>
<reference evidence="3 4" key="1">
    <citation type="submission" date="2019-12" db="EMBL/GenBank/DDBJ databases">
        <title>Genome sequenceing of Clostridium bovifaecis.</title>
        <authorList>
            <person name="Yao Y."/>
        </authorList>
    </citation>
    <scope>NUCLEOTIDE SEQUENCE [LARGE SCALE GENOMIC DNA]</scope>
    <source>
        <strain evidence="3 4">BXX</strain>
    </source>
</reference>
<sequence length="340" mass="37316">MKSKKLATVFTALFLLGAAPSAKASTISNYTVKSGDSLWKIAQVYNTTVSKIASLNNIDSNEYIYIGQTLKVEDNRSISHTVISGDTLWKISLKYNTTIQAVMDLNNLSNSTIYIGQVLRIPSGNTVSNIIMPEVKTVNYRVASGDTVWGIAQKYGTTVDTIVKSNMLAAPILMPGQIITVPVNSSVIVKPVGITMYTAKKGSSYGDIYTWENARRIFTVGQRGTLRDLKTGISFNIKYYGGSNHSDIVPLTTADSAKMKQIYSTWSWSAMRPMILTFSQGGTNYQLAVSVTGMPHSTTDMYAQNGIDGHFDMYFYNSTSHNTNEMSPTHQKNILIANGQ</sequence>
<accession>A0A6I6F5Q1</accession>
<organism evidence="3 4">
    <name type="scientific">Clostridium bovifaecis</name>
    <dbReference type="NCBI Taxonomy" id="2184719"/>
    <lineage>
        <taxon>Bacteria</taxon>
        <taxon>Bacillati</taxon>
        <taxon>Bacillota</taxon>
        <taxon>Clostridia</taxon>
        <taxon>Eubacteriales</taxon>
        <taxon>Clostridiaceae</taxon>
        <taxon>Clostridium</taxon>
    </lineage>
</organism>
<keyword evidence="4" id="KW-1185">Reference proteome</keyword>
<dbReference type="GO" id="GO:0008932">
    <property type="term" value="F:lytic endotransglycosylase activity"/>
    <property type="evidence" value="ECO:0007669"/>
    <property type="project" value="TreeGrafter"/>
</dbReference>
<dbReference type="SMART" id="SM00257">
    <property type="entry name" value="LysM"/>
    <property type="match status" value="3"/>
</dbReference>
<protein>
    <submittedName>
        <fullName evidence="3">LysM peptidoglycan-binding domain-containing protein</fullName>
    </submittedName>
</protein>
<dbReference type="PANTHER" id="PTHR33734">
    <property type="entry name" value="LYSM DOMAIN-CONTAINING GPI-ANCHORED PROTEIN 2"/>
    <property type="match status" value="1"/>
</dbReference>
<dbReference type="PANTHER" id="PTHR33734:SF22">
    <property type="entry name" value="MEMBRANE-BOUND LYTIC MUREIN TRANSGLYCOSYLASE D"/>
    <property type="match status" value="1"/>
</dbReference>
<evidence type="ECO:0000256" key="1">
    <source>
        <dbReference type="SAM" id="SignalP"/>
    </source>
</evidence>
<name>A0A6I6F5Q1_9CLOT</name>
<dbReference type="Gene3D" id="3.10.350.10">
    <property type="entry name" value="LysM domain"/>
    <property type="match status" value="3"/>
</dbReference>